<name>A0A847SGA8_9BACT</name>
<reference evidence="1 2" key="1">
    <citation type="submission" date="2020-04" db="EMBL/GenBank/DDBJ databases">
        <authorList>
            <person name="Yin C."/>
        </authorList>
    </citation>
    <scope>NUCLEOTIDE SEQUENCE [LARGE SCALE GENOMIC DNA]</scope>
    <source>
        <strain evidence="1 2">Ak56</strain>
    </source>
</reference>
<sequence>MTYQEYYEKLHKNYSEASEAFLKLDNELTQTKGFGNFNDIPSYLTAKENWQVATNNYWGFLAHIKDKNVNPNDEMSLS</sequence>
<proteinExistence type="predicted"/>
<accession>A0A847SGA8</accession>
<dbReference type="RefSeq" id="WP_168742222.1">
    <property type="nucleotide sequence ID" value="NZ_JABAHZ010000009.1"/>
</dbReference>
<gene>
    <name evidence="1" type="ORF">HGH91_26930</name>
</gene>
<keyword evidence="2" id="KW-1185">Reference proteome</keyword>
<dbReference type="Proteomes" id="UP000552864">
    <property type="component" value="Unassembled WGS sequence"/>
</dbReference>
<dbReference type="EMBL" id="JABAHZ010000009">
    <property type="protein sequence ID" value="NLR82280.1"/>
    <property type="molecule type" value="Genomic_DNA"/>
</dbReference>
<evidence type="ECO:0000313" key="1">
    <source>
        <dbReference type="EMBL" id="NLR82280.1"/>
    </source>
</evidence>
<organism evidence="1 2">
    <name type="scientific">Chitinophaga eiseniae</name>
    <dbReference type="NCBI Taxonomy" id="634771"/>
    <lineage>
        <taxon>Bacteria</taxon>
        <taxon>Pseudomonadati</taxon>
        <taxon>Bacteroidota</taxon>
        <taxon>Chitinophagia</taxon>
        <taxon>Chitinophagales</taxon>
        <taxon>Chitinophagaceae</taxon>
        <taxon>Chitinophaga</taxon>
    </lineage>
</organism>
<protein>
    <submittedName>
        <fullName evidence="1">Uncharacterized protein</fullName>
    </submittedName>
</protein>
<comment type="caution">
    <text evidence="1">The sequence shown here is derived from an EMBL/GenBank/DDBJ whole genome shotgun (WGS) entry which is preliminary data.</text>
</comment>
<evidence type="ECO:0000313" key="2">
    <source>
        <dbReference type="Proteomes" id="UP000552864"/>
    </source>
</evidence>
<dbReference type="AlphaFoldDB" id="A0A847SGA8"/>